<dbReference type="InterPro" id="IPR029000">
    <property type="entry name" value="Cyclophilin-like_dom_sf"/>
</dbReference>
<dbReference type="Gene3D" id="2.40.100.10">
    <property type="entry name" value="Cyclophilin-like"/>
    <property type="match status" value="1"/>
</dbReference>
<dbReference type="OrthoDB" id="9768696at2"/>
<evidence type="ECO:0000313" key="5">
    <source>
        <dbReference type="EMBL" id="OOS20336.1"/>
    </source>
</evidence>
<evidence type="ECO:0000256" key="3">
    <source>
        <dbReference type="ARBA" id="ARBA00022840"/>
    </source>
</evidence>
<name>A0A1T0CDC4_9GAMM</name>
<dbReference type="PANTHER" id="PTHR43309">
    <property type="entry name" value="5-OXOPROLINASE SUBUNIT C"/>
    <property type="match status" value="1"/>
</dbReference>
<evidence type="ECO:0000313" key="6">
    <source>
        <dbReference type="Proteomes" id="UP000191094"/>
    </source>
</evidence>
<feature type="domain" description="Carboxyltransferase" evidence="4">
    <location>
        <begin position="22"/>
        <end position="296"/>
    </location>
</feature>
<dbReference type="EMBL" id="MUYT01000008">
    <property type="protein sequence ID" value="OOS20336.1"/>
    <property type="molecule type" value="Genomic_DNA"/>
</dbReference>
<evidence type="ECO:0000256" key="2">
    <source>
        <dbReference type="ARBA" id="ARBA00022801"/>
    </source>
</evidence>
<dbReference type="NCBIfam" id="TIGR00724">
    <property type="entry name" value="urea_amlyse_rel"/>
    <property type="match status" value="1"/>
</dbReference>
<dbReference type="PANTHER" id="PTHR43309:SF3">
    <property type="entry name" value="5-OXOPROLINASE SUBUNIT C"/>
    <property type="match status" value="1"/>
</dbReference>
<dbReference type="GO" id="GO:0016787">
    <property type="term" value="F:hydrolase activity"/>
    <property type="evidence" value="ECO:0007669"/>
    <property type="project" value="UniProtKB-KW"/>
</dbReference>
<dbReference type="SUPFAM" id="SSF50891">
    <property type="entry name" value="Cyclophilin-like"/>
    <property type="match status" value="1"/>
</dbReference>
<comment type="caution">
    <text evidence="5">The sequence shown here is derived from an EMBL/GenBank/DDBJ whole genome shotgun (WGS) entry which is preliminary data.</text>
</comment>
<dbReference type="Proteomes" id="UP000191094">
    <property type="component" value="Unassembled WGS sequence"/>
</dbReference>
<dbReference type="InterPro" id="IPR003778">
    <property type="entry name" value="CT_A_B"/>
</dbReference>
<evidence type="ECO:0000256" key="1">
    <source>
        <dbReference type="ARBA" id="ARBA00022741"/>
    </source>
</evidence>
<dbReference type="GO" id="GO:0005524">
    <property type="term" value="F:ATP binding"/>
    <property type="evidence" value="ECO:0007669"/>
    <property type="project" value="UniProtKB-KW"/>
</dbReference>
<sequence>MRIDKLTGICSVQDLGRIGHRSQGIRRNGAMDAWSLMAGNALLKNPTNTPAIELTMAVVTLSFDCQVSFCLTGAQYEAYLDGEQIRNYWRVQAHAGQTLELKRAVTGLHGYLCIQGGLNMQSVLGSASTDIQAGFGGYQGRLLQAGDDFELTDQFELATIGIASLPAQDTIRISKNSEYDAFTANAHQQLESQAYKLLPSSSRMGYRLEGNHSLTLKSELQMPSHGVDVGMIQVPPNGQPIVLMADAQTTGGYPKIASVIEADLGLLAQTRFGQTCRFAVVSLGDAIIARNQRLLYIDRIRRYANAN</sequence>
<dbReference type="AlphaFoldDB" id="A0A1T0CDC4"/>
<proteinExistence type="predicted"/>
<reference evidence="5 6" key="1">
    <citation type="submission" date="2017-02" db="EMBL/GenBank/DDBJ databases">
        <title>Draft genome sequence of Moraxella lincolnii CCUG 9405T type strain.</title>
        <authorList>
            <person name="Salva-Serra F."/>
            <person name="Engstrom-Jakobsson H."/>
            <person name="Thorell K."/>
            <person name="Jaen-Luchoro D."/>
            <person name="Gonzales-Siles L."/>
            <person name="Karlsson R."/>
            <person name="Yazdan S."/>
            <person name="Boulund F."/>
            <person name="Johnning A."/>
            <person name="Engstrand L."/>
            <person name="Kristiansson E."/>
            <person name="Moore E."/>
        </authorList>
    </citation>
    <scope>NUCLEOTIDE SEQUENCE [LARGE SCALE GENOMIC DNA]</scope>
    <source>
        <strain evidence="5 6">CCUG 9405</strain>
    </source>
</reference>
<keyword evidence="6" id="KW-1185">Reference proteome</keyword>
<evidence type="ECO:0000259" key="4">
    <source>
        <dbReference type="SMART" id="SM00797"/>
    </source>
</evidence>
<keyword evidence="1" id="KW-0547">Nucleotide-binding</keyword>
<dbReference type="SMART" id="SM00797">
    <property type="entry name" value="AHS2"/>
    <property type="match status" value="1"/>
</dbReference>
<accession>A0A1T0CDC4</accession>
<dbReference type="Pfam" id="PF02626">
    <property type="entry name" value="CT_A_B"/>
    <property type="match status" value="1"/>
</dbReference>
<dbReference type="InterPro" id="IPR052708">
    <property type="entry name" value="PxpC"/>
</dbReference>
<dbReference type="STRING" id="90241.B0682_06825"/>
<organism evidence="5 6">
    <name type="scientific">Lwoffella lincolnii</name>
    <dbReference type="NCBI Taxonomy" id="90241"/>
    <lineage>
        <taxon>Bacteria</taxon>
        <taxon>Pseudomonadati</taxon>
        <taxon>Pseudomonadota</taxon>
        <taxon>Gammaproteobacteria</taxon>
        <taxon>Moraxellales</taxon>
        <taxon>Moraxellaceae</taxon>
        <taxon>Lwoffella</taxon>
    </lineage>
</organism>
<protein>
    <submittedName>
        <fullName evidence="5">Allophanate hydrolase</fullName>
    </submittedName>
</protein>
<dbReference type="RefSeq" id="WP_078307700.1">
    <property type="nucleotide sequence ID" value="NZ_MUYT01000008.1"/>
</dbReference>
<keyword evidence="2 5" id="KW-0378">Hydrolase</keyword>
<keyword evidence="3" id="KW-0067">ATP-binding</keyword>
<gene>
    <name evidence="5" type="ORF">B0682_06825</name>
</gene>